<reference evidence="1 2" key="1">
    <citation type="journal article" date="2012" name="PLoS Pathog.">
        <title>Diverse lifestyles and strategies of plant pathogenesis encoded in the genomes of eighteen Dothideomycetes fungi.</title>
        <authorList>
            <person name="Ohm R.A."/>
            <person name="Feau N."/>
            <person name="Henrissat B."/>
            <person name="Schoch C.L."/>
            <person name="Horwitz B.A."/>
            <person name="Barry K.W."/>
            <person name="Condon B.J."/>
            <person name="Copeland A.C."/>
            <person name="Dhillon B."/>
            <person name="Glaser F."/>
            <person name="Hesse C.N."/>
            <person name="Kosti I."/>
            <person name="LaButti K."/>
            <person name="Lindquist E.A."/>
            <person name="Lucas S."/>
            <person name="Salamov A.A."/>
            <person name="Bradshaw R.E."/>
            <person name="Ciuffetti L."/>
            <person name="Hamelin R.C."/>
            <person name="Kema G.H.J."/>
            <person name="Lawrence C."/>
            <person name="Scott J.A."/>
            <person name="Spatafora J.W."/>
            <person name="Turgeon B.G."/>
            <person name="de Wit P.J.G.M."/>
            <person name="Zhong S."/>
            <person name="Goodwin S.B."/>
            <person name="Grigoriev I.V."/>
        </authorList>
    </citation>
    <scope>NUCLEOTIDE SEQUENCE [LARGE SCALE GENOMIC DNA]</scope>
    <source>
        <strain evidence="1 2">SO2202</strain>
    </source>
</reference>
<sequence>MQSCREVRKQICQVAPRDLDRFLSLLVEATSLAFHNQGERSVGSAVYVESSHTPSGTKKFEVLDDKDAAAICPSVGTGQDRTAQCCRNNSCAVSTIRGEACCFDRCHRHLVSSGAQPIEEMIVAVAMNCLCDRVGSLHASTSIDKRIGTTQETASRLRPALRTYIVGV</sequence>
<organism evidence="1 2">
    <name type="scientific">Sphaerulina musiva (strain SO2202)</name>
    <name type="common">Poplar stem canker fungus</name>
    <name type="synonym">Septoria musiva</name>
    <dbReference type="NCBI Taxonomy" id="692275"/>
    <lineage>
        <taxon>Eukaryota</taxon>
        <taxon>Fungi</taxon>
        <taxon>Dikarya</taxon>
        <taxon>Ascomycota</taxon>
        <taxon>Pezizomycotina</taxon>
        <taxon>Dothideomycetes</taxon>
        <taxon>Dothideomycetidae</taxon>
        <taxon>Mycosphaerellales</taxon>
        <taxon>Mycosphaerellaceae</taxon>
        <taxon>Sphaerulina</taxon>
    </lineage>
</organism>
<evidence type="ECO:0000313" key="1">
    <source>
        <dbReference type="EMBL" id="EMF08086.1"/>
    </source>
</evidence>
<protein>
    <submittedName>
        <fullName evidence="1">Uncharacterized protein</fullName>
    </submittedName>
</protein>
<proteinExistence type="predicted"/>
<name>M3CWN9_SPHMS</name>
<dbReference type="RefSeq" id="XP_016756207.1">
    <property type="nucleotide sequence ID" value="XM_016907858.1"/>
</dbReference>
<dbReference type="Proteomes" id="UP000016931">
    <property type="component" value="Unassembled WGS sequence"/>
</dbReference>
<gene>
    <name evidence="1" type="ORF">SEPMUDRAFT_159612</name>
</gene>
<evidence type="ECO:0000313" key="2">
    <source>
        <dbReference type="Proteomes" id="UP000016931"/>
    </source>
</evidence>
<accession>M3CWN9</accession>
<dbReference type="GeneID" id="27904995"/>
<keyword evidence="2" id="KW-1185">Reference proteome</keyword>
<dbReference type="EMBL" id="KB456272">
    <property type="protein sequence ID" value="EMF08086.1"/>
    <property type="molecule type" value="Genomic_DNA"/>
</dbReference>
<dbReference type="AlphaFoldDB" id="M3CWN9"/>
<dbReference type="HOGENOM" id="CLU_1587514_0_0_1"/>